<reference evidence="1" key="1">
    <citation type="submission" date="2023-06" db="EMBL/GenBank/DDBJ databases">
        <title>Genomic of Agaribacillus aureum.</title>
        <authorList>
            <person name="Wang G."/>
        </authorList>
    </citation>
    <scope>NUCLEOTIDE SEQUENCE</scope>
    <source>
        <strain evidence="1">BMA12</strain>
    </source>
</reference>
<evidence type="ECO:0000313" key="1">
    <source>
        <dbReference type="EMBL" id="MDN5216904.1"/>
    </source>
</evidence>
<keyword evidence="2" id="KW-1185">Reference proteome</keyword>
<accession>A0ABT8LGH9</accession>
<organism evidence="1 2">
    <name type="scientific">Agaribacillus aureus</name>
    <dbReference type="NCBI Taxonomy" id="3051825"/>
    <lineage>
        <taxon>Bacteria</taxon>
        <taxon>Pseudomonadati</taxon>
        <taxon>Bacteroidota</taxon>
        <taxon>Cytophagia</taxon>
        <taxon>Cytophagales</taxon>
        <taxon>Splendidivirgaceae</taxon>
        <taxon>Agaribacillus</taxon>
    </lineage>
</organism>
<dbReference type="RefSeq" id="WP_346762242.1">
    <property type="nucleotide sequence ID" value="NZ_JAUJEB010000012.1"/>
</dbReference>
<comment type="caution">
    <text evidence="1">The sequence shown here is derived from an EMBL/GenBank/DDBJ whole genome shotgun (WGS) entry which is preliminary data.</text>
</comment>
<sequence length="116" mass="13575">MKNTTIVLFLILTLTFCNRTEQKETLLLADREAPLGWVYLRIYKDKTFEFESRGLERRGNIYSGTMDLKNDTIYFNYSDSIPKAGNKAMLTERLVLYFNGAYAERLEIKKNDLKSN</sequence>
<name>A0ABT8LGH9_9BACT</name>
<dbReference type="EMBL" id="JAUJEB010000012">
    <property type="protein sequence ID" value="MDN5216904.1"/>
    <property type="molecule type" value="Genomic_DNA"/>
</dbReference>
<proteinExistence type="predicted"/>
<gene>
    <name evidence="1" type="ORF">QQ020_32840</name>
</gene>
<dbReference type="Proteomes" id="UP001172083">
    <property type="component" value="Unassembled WGS sequence"/>
</dbReference>
<evidence type="ECO:0008006" key="3">
    <source>
        <dbReference type="Google" id="ProtNLM"/>
    </source>
</evidence>
<evidence type="ECO:0000313" key="2">
    <source>
        <dbReference type="Proteomes" id="UP001172083"/>
    </source>
</evidence>
<protein>
    <recommendedName>
        <fullName evidence="3">Lipoprotein</fullName>
    </recommendedName>
</protein>